<keyword evidence="3" id="KW-1185">Reference proteome</keyword>
<feature type="region of interest" description="Disordered" evidence="1">
    <location>
        <begin position="54"/>
        <end position="75"/>
    </location>
</feature>
<evidence type="ECO:0000313" key="2">
    <source>
        <dbReference type="EMBL" id="QCN89820.1"/>
    </source>
</evidence>
<evidence type="ECO:0000256" key="1">
    <source>
        <dbReference type="SAM" id="MobiDB-lite"/>
    </source>
</evidence>
<name>A0ABX5U3V4_STRGD</name>
<protein>
    <submittedName>
        <fullName evidence="2">Uncharacterized protein</fullName>
    </submittedName>
</protein>
<accession>A0ABX5U3V4</accession>
<evidence type="ECO:0000313" key="3">
    <source>
        <dbReference type="Proteomes" id="UP000501753"/>
    </source>
</evidence>
<dbReference type="EMBL" id="CP029078">
    <property type="protein sequence ID" value="QCN89820.1"/>
    <property type="molecule type" value="Genomic_DNA"/>
</dbReference>
<organism evidence="2 3">
    <name type="scientific">Streptomyces griseoviridis</name>
    <dbReference type="NCBI Taxonomy" id="45398"/>
    <lineage>
        <taxon>Bacteria</taxon>
        <taxon>Bacillati</taxon>
        <taxon>Actinomycetota</taxon>
        <taxon>Actinomycetes</taxon>
        <taxon>Kitasatosporales</taxon>
        <taxon>Streptomycetaceae</taxon>
        <taxon>Streptomyces</taxon>
    </lineage>
</organism>
<gene>
    <name evidence="2" type="ORF">DDJ31_36645</name>
</gene>
<proteinExistence type="predicted"/>
<reference evidence="2 3" key="1">
    <citation type="submission" date="2018-04" db="EMBL/GenBank/DDBJ databases">
        <title>Complete genome sequences of Streptomyces griseoviridis K61 and characterization of antagonistic properties of biological control agents.</title>
        <authorList>
            <person name="Mariita R.M."/>
            <person name="Sello J.K."/>
        </authorList>
    </citation>
    <scope>NUCLEOTIDE SEQUENCE [LARGE SCALE GENOMIC DNA]</scope>
    <source>
        <strain evidence="2 3">K61</strain>
    </source>
</reference>
<dbReference type="Proteomes" id="UP000501753">
    <property type="component" value="Chromosome"/>
</dbReference>
<sequence length="75" mass="8326">MGRLTRRIGRVQVSTRLTWSFSARTSVGRRRRPVLAAAAGRLVSTALLRRALGAARAHRPGAAPAPCRARRPWRR</sequence>
<feature type="compositionally biased region" description="Low complexity" evidence="1">
    <location>
        <begin position="54"/>
        <end position="67"/>
    </location>
</feature>